<sequence length="211" mass="24920">MKKQKVRKVRFNGKLIPINDVIPTMFYLNTGMYFLDSGGFPHYNKKGEYIGSIQGYGRAYEQPRNEKDVLYQDEDGYWYINTWKHLNEILEFDPKWNNDFYRFAKTMPEDPWPRVMEAWSGNSVVNTYNFDNLLDRVIQYTMKKVKEGKKEKVIVALQSHNGCDVRGGYTDPYVFNTFQDDVGEAEFDLLGMGYETELEEIEEMRKTGEMK</sequence>
<dbReference type="EMBL" id="DTGA01000097">
    <property type="protein sequence ID" value="HGB31082.1"/>
    <property type="molecule type" value="Genomic_DNA"/>
</dbReference>
<name>A0A7C3SQZ6_9BACT</name>
<evidence type="ECO:0000313" key="1">
    <source>
        <dbReference type="EMBL" id="HGB31082.1"/>
    </source>
</evidence>
<accession>A0A7C3SQZ6</accession>
<protein>
    <submittedName>
        <fullName evidence="1">Uncharacterized protein</fullName>
    </submittedName>
</protein>
<reference evidence="1" key="1">
    <citation type="journal article" date="2020" name="mSystems">
        <title>Genome- and Community-Level Interaction Insights into Carbon Utilization and Element Cycling Functions of Hydrothermarchaeota in Hydrothermal Sediment.</title>
        <authorList>
            <person name="Zhou Z."/>
            <person name="Liu Y."/>
            <person name="Xu W."/>
            <person name="Pan J."/>
            <person name="Luo Z.H."/>
            <person name="Li M."/>
        </authorList>
    </citation>
    <scope>NUCLEOTIDE SEQUENCE [LARGE SCALE GENOMIC DNA]</scope>
    <source>
        <strain evidence="1">SpSt-751</strain>
    </source>
</reference>
<dbReference type="AlphaFoldDB" id="A0A7C3SQZ6"/>
<comment type="caution">
    <text evidence="1">The sequence shown here is derived from an EMBL/GenBank/DDBJ whole genome shotgun (WGS) entry which is preliminary data.</text>
</comment>
<proteinExistence type="predicted"/>
<gene>
    <name evidence="1" type="ORF">ENV35_04320</name>
</gene>
<organism evidence="1">
    <name type="scientific">Dictyoglomus turgidum</name>
    <dbReference type="NCBI Taxonomy" id="513050"/>
    <lineage>
        <taxon>Bacteria</taxon>
        <taxon>Pseudomonadati</taxon>
        <taxon>Dictyoglomota</taxon>
        <taxon>Dictyoglomia</taxon>
        <taxon>Dictyoglomales</taxon>
        <taxon>Dictyoglomaceae</taxon>
        <taxon>Dictyoglomus</taxon>
    </lineage>
</organism>